<dbReference type="InterPro" id="IPR016032">
    <property type="entry name" value="Sig_transdc_resp-reg_C-effctor"/>
</dbReference>
<keyword evidence="3" id="KW-0805">Transcription regulation</keyword>
<dbReference type="Pfam" id="PF00072">
    <property type="entry name" value="Response_reg"/>
    <property type="match status" value="1"/>
</dbReference>
<dbReference type="GO" id="GO:0000976">
    <property type="term" value="F:transcription cis-regulatory region binding"/>
    <property type="evidence" value="ECO:0007669"/>
    <property type="project" value="TreeGrafter"/>
</dbReference>
<dbReference type="InterPro" id="IPR039420">
    <property type="entry name" value="WalR-like"/>
</dbReference>
<evidence type="ECO:0000256" key="3">
    <source>
        <dbReference type="ARBA" id="ARBA00023015"/>
    </source>
</evidence>
<accession>A0A3N9TFG5</accession>
<dbReference type="GO" id="GO:0006355">
    <property type="term" value="P:regulation of DNA-templated transcription"/>
    <property type="evidence" value="ECO:0007669"/>
    <property type="project" value="InterPro"/>
</dbReference>
<dbReference type="PANTHER" id="PTHR48111">
    <property type="entry name" value="REGULATOR OF RPOS"/>
    <property type="match status" value="1"/>
</dbReference>
<dbReference type="GO" id="GO:0005829">
    <property type="term" value="C:cytosol"/>
    <property type="evidence" value="ECO:0007669"/>
    <property type="project" value="TreeGrafter"/>
</dbReference>
<dbReference type="SMART" id="SM00448">
    <property type="entry name" value="REC"/>
    <property type="match status" value="1"/>
</dbReference>
<evidence type="ECO:0000256" key="7">
    <source>
        <dbReference type="PROSITE-ProRule" id="PRU01091"/>
    </source>
</evidence>
<evidence type="ECO:0000259" key="8">
    <source>
        <dbReference type="PROSITE" id="PS50110"/>
    </source>
</evidence>
<evidence type="ECO:0000256" key="1">
    <source>
        <dbReference type="ARBA" id="ARBA00022553"/>
    </source>
</evidence>
<dbReference type="PROSITE" id="PS50110">
    <property type="entry name" value="RESPONSE_REGULATORY"/>
    <property type="match status" value="1"/>
</dbReference>
<keyword evidence="2" id="KW-0902">Two-component regulatory system</keyword>
<dbReference type="Proteomes" id="UP000281112">
    <property type="component" value="Unassembled WGS sequence"/>
</dbReference>
<organism evidence="10 11">
    <name type="scientific">Vibrio viridaestus</name>
    <dbReference type="NCBI Taxonomy" id="2487322"/>
    <lineage>
        <taxon>Bacteria</taxon>
        <taxon>Pseudomonadati</taxon>
        <taxon>Pseudomonadota</taxon>
        <taxon>Gammaproteobacteria</taxon>
        <taxon>Vibrionales</taxon>
        <taxon>Vibrionaceae</taxon>
        <taxon>Vibrio</taxon>
    </lineage>
</organism>
<evidence type="ECO:0000313" key="11">
    <source>
        <dbReference type="Proteomes" id="UP000281112"/>
    </source>
</evidence>
<dbReference type="CDD" id="cd00383">
    <property type="entry name" value="trans_reg_C"/>
    <property type="match status" value="1"/>
</dbReference>
<reference evidence="10 11" key="1">
    <citation type="submission" date="2018-11" db="EMBL/GenBank/DDBJ databases">
        <title>Vibrio LJC006 sp. nov., isolated from seawater during the bloom of the enteromorpha.</title>
        <authorList>
            <person name="Liang J."/>
        </authorList>
    </citation>
    <scope>NUCLEOTIDE SEQUENCE [LARGE SCALE GENOMIC DNA]</scope>
    <source>
        <strain evidence="10 11">LJC006</strain>
    </source>
</reference>
<proteinExistence type="predicted"/>
<dbReference type="SUPFAM" id="SSF52172">
    <property type="entry name" value="CheY-like"/>
    <property type="match status" value="1"/>
</dbReference>
<keyword evidence="11" id="KW-1185">Reference proteome</keyword>
<name>A0A3N9TFG5_9VIBR</name>
<dbReference type="Gene3D" id="1.10.10.10">
    <property type="entry name" value="Winged helix-like DNA-binding domain superfamily/Winged helix DNA-binding domain"/>
    <property type="match status" value="1"/>
</dbReference>
<feature type="DNA-binding region" description="OmpR/PhoB-type" evidence="7">
    <location>
        <begin position="125"/>
        <end position="223"/>
    </location>
</feature>
<dbReference type="SUPFAM" id="SSF46894">
    <property type="entry name" value="C-terminal effector domain of the bipartite response regulators"/>
    <property type="match status" value="1"/>
</dbReference>
<dbReference type="InterPro" id="IPR001867">
    <property type="entry name" value="OmpR/PhoB-type_DNA-bd"/>
</dbReference>
<keyword evidence="4 7" id="KW-0238">DNA-binding</keyword>
<dbReference type="GO" id="GO:0032993">
    <property type="term" value="C:protein-DNA complex"/>
    <property type="evidence" value="ECO:0007669"/>
    <property type="project" value="TreeGrafter"/>
</dbReference>
<sequence length="223" mass="25308">MNLLIIEDSNSLRRSLSIGLSNLGFTVEDAADGLTGLQIAQQNHYDLIILDIMLPRLDGLTILDKLRKQSNNSKILILSAKMETEDKVKGLMLGADDYLAKPFEFDELHARILALLRRENSFNFDNSLTVADFSLNLMTKEFYYKDTEIKLTLSEYKIIEFLFRSPNKVIDLDTLTNAVAGNFEYVSKNTLQVHISSIRKKIKSHGGDFPLAHKRGHGYILEI</sequence>
<keyword evidence="5" id="KW-0804">Transcription</keyword>
<dbReference type="Pfam" id="PF00486">
    <property type="entry name" value="Trans_reg_C"/>
    <property type="match status" value="1"/>
</dbReference>
<dbReference type="InterPro" id="IPR011006">
    <property type="entry name" value="CheY-like_superfamily"/>
</dbReference>
<dbReference type="EMBL" id="RJVQ01000005">
    <property type="protein sequence ID" value="RQW62624.1"/>
    <property type="molecule type" value="Genomic_DNA"/>
</dbReference>
<evidence type="ECO:0000256" key="6">
    <source>
        <dbReference type="PROSITE-ProRule" id="PRU00169"/>
    </source>
</evidence>
<protein>
    <submittedName>
        <fullName evidence="10">DNA-binding response regulator</fullName>
    </submittedName>
</protein>
<dbReference type="GO" id="GO:0000156">
    <property type="term" value="F:phosphorelay response regulator activity"/>
    <property type="evidence" value="ECO:0007669"/>
    <property type="project" value="TreeGrafter"/>
</dbReference>
<evidence type="ECO:0000256" key="5">
    <source>
        <dbReference type="ARBA" id="ARBA00023163"/>
    </source>
</evidence>
<dbReference type="Gene3D" id="6.10.250.690">
    <property type="match status" value="1"/>
</dbReference>
<keyword evidence="1 6" id="KW-0597">Phosphoprotein</keyword>
<dbReference type="PROSITE" id="PS51755">
    <property type="entry name" value="OMPR_PHOB"/>
    <property type="match status" value="1"/>
</dbReference>
<comment type="caution">
    <text evidence="10">The sequence shown here is derived from an EMBL/GenBank/DDBJ whole genome shotgun (WGS) entry which is preliminary data.</text>
</comment>
<dbReference type="Gene3D" id="3.40.50.2300">
    <property type="match status" value="1"/>
</dbReference>
<dbReference type="PANTHER" id="PTHR48111:SF22">
    <property type="entry name" value="REGULATOR OF RPOS"/>
    <property type="match status" value="1"/>
</dbReference>
<dbReference type="AlphaFoldDB" id="A0A3N9TFG5"/>
<evidence type="ECO:0000259" key="9">
    <source>
        <dbReference type="PROSITE" id="PS51755"/>
    </source>
</evidence>
<feature type="modified residue" description="4-aspartylphosphate" evidence="6">
    <location>
        <position position="51"/>
    </location>
</feature>
<dbReference type="OrthoDB" id="4127888at2"/>
<dbReference type="SMART" id="SM00862">
    <property type="entry name" value="Trans_reg_C"/>
    <property type="match status" value="1"/>
</dbReference>
<dbReference type="InterPro" id="IPR036388">
    <property type="entry name" value="WH-like_DNA-bd_sf"/>
</dbReference>
<gene>
    <name evidence="10" type="ORF">EES38_12935</name>
</gene>
<evidence type="ECO:0000256" key="4">
    <source>
        <dbReference type="ARBA" id="ARBA00023125"/>
    </source>
</evidence>
<dbReference type="RefSeq" id="WP_124937618.1">
    <property type="nucleotide sequence ID" value="NZ_RJVQ01000005.1"/>
</dbReference>
<feature type="domain" description="Response regulatory" evidence="8">
    <location>
        <begin position="2"/>
        <end position="116"/>
    </location>
</feature>
<evidence type="ECO:0000256" key="2">
    <source>
        <dbReference type="ARBA" id="ARBA00023012"/>
    </source>
</evidence>
<evidence type="ECO:0000313" key="10">
    <source>
        <dbReference type="EMBL" id="RQW62624.1"/>
    </source>
</evidence>
<feature type="domain" description="OmpR/PhoB-type" evidence="9">
    <location>
        <begin position="125"/>
        <end position="223"/>
    </location>
</feature>
<dbReference type="InterPro" id="IPR001789">
    <property type="entry name" value="Sig_transdc_resp-reg_receiver"/>
</dbReference>